<evidence type="ECO:0000313" key="4">
    <source>
        <dbReference type="Proteomes" id="UP001344658"/>
    </source>
</evidence>
<keyword evidence="4" id="KW-1185">Reference proteome</keyword>
<dbReference type="RefSeq" id="WP_330792294.1">
    <property type="nucleotide sequence ID" value="NZ_JAZEWV010000001.1"/>
</dbReference>
<evidence type="ECO:0000256" key="2">
    <source>
        <dbReference type="SAM" id="MobiDB-lite"/>
    </source>
</evidence>
<dbReference type="EMBL" id="JAZEWV010000001">
    <property type="protein sequence ID" value="MEE4540516.1"/>
    <property type="molecule type" value="Genomic_DNA"/>
</dbReference>
<protein>
    <recommendedName>
        <fullName evidence="5">Regulatory protein</fullName>
    </recommendedName>
</protein>
<gene>
    <name evidence="3" type="ORF">V2S66_00860</name>
</gene>
<feature type="region of interest" description="Disordered" evidence="2">
    <location>
        <begin position="77"/>
        <end position="113"/>
    </location>
</feature>
<name>A0ABU7P3Y7_9ACTN</name>
<reference evidence="3 4" key="1">
    <citation type="submission" date="2023-12" db="EMBL/GenBank/DDBJ databases">
        <title>Streptomyces sp. V4-01.</title>
        <authorList>
            <person name="Somphong A."/>
            <person name="Phongsopitanun W."/>
        </authorList>
    </citation>
    <scope>NUCLEOTIDE SEQUENCE [LARGE SCALE GENOMIC DNA]</scope>
    <source>
        <strain evidence="3 4">V4-01</strain>
    </source>
</reference>
<keyword evidence="1" id="KW-0175">Coiled coil</keyword>
<dbReference type="Proteomes" id="UP001344658">
    <property type="component" value="Unassembled WGS sequence"/>
</dbReference>
<accession>A0ABU7P3Y7</accession>
<proteinExistence type="predicted"/>
<organism evidence="3 4">
    <name type="scientific">Actinacidiphila polyblastidii</name>
    <dbReference type="NCBI Taxonomy" id="3110430"/>
    <lineage>
        <taxon>Bacteria</taxon>
        <taxon>Bacillati</taxon>
        <taxon>Actinomycetota</taxon>
        <taxon>Actinomycetes</taxon>
        <taxon>Kitasatosporales</taxon>
        <taxon>Streptomycetaceae</taxon>
        <taxon>Actinacidiphila</taxon>
    </lineage>
</organism>
<evidence type="ECO:0000313" key="3">
    <source>
        <dbReference type="EMBL" id="MEE4540516.1"/>
    </source>
</evidence>
<evidence type="ECO:0008006" key="5">
    <source>
        <dbReference type="Google" id="ProtNLM"/>
    </source>
</evidence>
<sequence length="204" mass="21117">MADNATLKAQYLTQVEADLERNTKEKDRIATDLAALQEQLAVLEEDHALLVGVRQTLVGQAEAAAVTPAEVPVAAPAEAPVETPAEAPAAVVPRARKPRTAARKPKAAAPKKAKAAKAGVAEGGSAATAPTLVELVTAHLTGGAEPRSAAEIGTTLTQAHPDRKIQTTVVRNTLEALVAKGQALRSRQGRSVYYSAPEKVTASA</sequence>
<evidence type="ECO:0000256" key="1">
    <source>
        <dbReference type="SAM" id="Coils"/>
    </source>
</evidence>
<feature type="coiled-coil region" evidence="1">
    <location>
        <begin position="19"/>
        <end position="46"/>
    </location>
</feature>
<feature type="compositionally biased region" description="Basic residues" evidence="2">
    <location>
        <begin position="94"/>
        <end position="113"/>
    </location>
</feature>
<comment type="caution">
    <text evidence="3">The sequence shown here is derived from an EMBL/GenBank/DDBJ whole genome shotgun (WGS) entry which is preliminary data.</text>
</comment>
<feature type="compositionally biased region" description="Low complexity" evidence="2">
    <location>
        <begin position="77"/>
        <end position="93"/>
    </location>
</feature>